<evidence type="ECO:0000313" key="2">
    <source>
        <dbReference type="EMBL" id="JAD07545.1"/>
    </source>
</evidence>
<reference evidence="2" key="1">
    <citation type="submission" date="2014-11" db="EMBL/GenBank/DDBJ databases">
        <authorList>
            <person name="Geib S."/>
        </authorList>
    </citation>
    <scope>NUCLEOTIDE SEQUENCE</scope>
</reference>
<reference evidence="2" key="2">
    <citation type="journal article" date="2015" name="Gigascience">
        <title>Reconstructing a comprehensive transcriptome assembly of a white-pupal translocated strain of the pest fruit fly Bactrocera cucurbitae.</title>
        <authorList>
            <person name="Sim S.B."/>
            <person name="Calla B."/>
            <person name="Hall B."/>
            <person name="DeRego T."/>
            <person name="Geib S.M."/>
        </authorList>
    </citation>
    <scope>NUCLEOTIDE SEQUENCE</scope>
</reference>
<name>A0A0A1X9Z1_ZEUCU</name>
<dbReference type="AlphaFoldDB" id="A0A0A1X9Z1"/>
<keyword evidence="1" id="KW-0812">Transmembrane</keyword>
<gene>
    <name evidence="2" type="primary">slr0014</name>
    <name evidence="2" type="ORF">g.25474</name>
</gene>
<proteinExistence type="predicted"/>
<keyword evidence="1" id="KW-1133">Transmembrane helix</keyword>
<keyword evidence="1" id="KW-0472">Membrane</keyword>
<accession>A0A0A1X9Z1</accession>
<evidence type="ECO:0000256" key="1">
    <source>
        <dbReference type="SAM" id="Phobius"/>
    </source>
</evidence>
<protein>
    <submittedName>
        <fullName evidence="2">Uncharacterized protein slr0014</fullName>
    </submittedName>
</protein>
<organism evidence="2">
    <name type="scientific">Zeugodacus cucurbitae</name>
    <name type="common">Melon fruit fly</name>
    <name type="synonym">Bactrocera cucurbitae</name>
    <dbReference type="NCBI Taxonomy" id="28588"/>
    <lineage>
        <taxon>Eukaryota</taxon>
        <taxon>Metazoa</taxon>
        <taxon>Ecdysozoa</taxon>
        <taxon>Arthropoda</taxon>
        <taxon>Hexapoda</taxon>
        <taxon>Insecta</taxon>
        <taxon>Pterygota</taxon>
        <taxon>Neoptera</taxon>
        <taxon>Endopterygota</taxon>
        <taxon>Diptera</taxon>
        <taxon>Brachycera</taxon>
        <taxon>Muscomorpha</taxon>
        <taxon>Tephritoidea</taxon>
        <taxon>Tephritidae</taxon>
        <taxon>Zeugodacus</taxon>
        <taxon>Zeugodacus</taxon>
    </lineage>
</organism>
<feature type="transmembrane region" description="Helical" evidence="1">
    <location>
        <begin position="110"/>
        <end position="128"/>
    </location>
</feature>
<sequence>MTTISVSSTESTAEETECLLGDGTKTWGNTNMDTTQSKTSQKADIIRSLGNHKINKQTESQSCAGQQLLKTAVTSCWQKSMQRLTNTNKAGSPPANYCNWSYRMLRRKQLLLLLALLIFIVYLSSSMSNNDYADERIPVLHYSHVPGMKGYLVWSESCRIPDVDVHAPDMMQHFKREKYKPCSNKKPLTTVVYNATSREYVLQIEESEIKSFSKSGRIHCCYQSIMRNGTGIKADVDYNRLVNVWTQFSTLLRRYIG</sequence>
<dbReference type="EMBL" id="GBXI01006747">
    <property type="protein sequence ID" value="JAD07545.1"/>
    <property type="molecule type" value="Transcribed_RNA"/>
</dbReference>